<comment type="caution">
    <text evidence="3">The sequence shown here is derived from an EMBL/GenBank/DDBJ whole genome shotgun (WGS) entry which is preliminary data.</text>
</comment>
<sequence length="134" mass="15470">MRTDTDPFTIELDGAKLQSKADFFRELSAAVDIELVNNLDALDEDLVSEIPLRCGPYRIIWHNADKSDWSGFSEITKILGLLTFQQQRHSDRFVELKLQFEPDPHEDTWSYPEMYSAPFYAAERARRSGKAEQA</sequence>
<organism evidence="3 4">
    <name type="scientific">Altererythrobacter litoralis</name>
    <dbReference type="NCBI Taxonomy" id="3113904"/>
    <lineage>
        <taxon>Bacteria</taxon>
        <taxon>Pseudomonadati</taxon>
        <taxon>Pseudomonadota</taxon>
        <taxon>Alphaproteobacteria</taxon>
        <taxon>Sphingomonadales</taxon>
        <taxon>Erythrobacteraceae</taxon>
        <taxon>Altererythrobacter</taxon>
    </lineage>
</organism>
<accession>A0ABU7GBW0</accession>
<dbReference type="Gene3D" id="3.30.370.10">
    <property type="entry name" value="Barstar-like"/>
    <property type="match status" value="1"/>
</dbReference>
<protein>
    <recommendedName>
        <fullName evidence="2">Barstar (barnase inhibitor) domain-containing protein</fullName>
    </recommendedName>
</protein>
<name>A0ABU7GBW0_9SPHN</name>
<dbReference type="InterPro" id="IPR000468">
    <property type="entry name" value="Barstar"/>
</dbReference>
<evidence type="ECO:0000313" key="3">
    <source>
        <dbReference type="EMBL" id="MEE1876579.1"/>
    </source>
</evidence>
<evidence type="ECO:0000313" key="4">
    <source>
        <dbReference type="Proteomes" id="UP001343492"/>
    </source>
</evidence>
<reference evidence="3 4" key="1">
    <citation type="submission" date="2024-01" db="EMBL/GenBank/DDBJ databases">
        <title>The genome sequence of Erythrobacteraceae sp. strain 1XM1-14.</title>
        <authorList>
            <person name="Liu Y."/>
        </authorList>
    </citation>
    <scope>NUCLEOTIDE SEQUENCE [LARGE SCALE GENOMIC DNA]</scope>
    <source>
        <strain evidence="3 4">1XM1-14</strain>
    </source>
</reference>
<dbReference type="SUPFAM" id="SSF52038">
    <property type="entry name" value="Barstar-related"/>
    <property type="match status" value="1"/>
</dbReference>
<dbReference type="InterPro" id="IPR035905">
    <property type="entry name" value="Barstar-like_sf"/>
</dbReference>
<dbReference type="Pfam" id="PF01337">
    <property type="entry name" value="Barstar"/>
    <property type="match status" value="1"/>
</dbReference>
<dbReference type="RefSeq" id="WP_354143686.1">
    <property type="nucleotide sequence ID" value="NZ_JAZDQV010000002.1"/>
</dbReference>
<keyword evidence="4" id="KW-1185">Reference proteome</keyword>
<feature type="domain" description="Barstar (barnase inhibitor)" evidence="2">
    <location>
        <begin position="9"/>
        <end position="99"/>
    </location>
</feature>
<gene>
    <name evidence="3" type="ORF">VRS74_02620</name>
</gene>
<comment type="similarity">
    <text evidence="1">Belongs to the barstar family.</text>
</comment>
<dbReference type="EMBL" id="JAZDQV010000002">
    <property type="protein sequence ID" value="MEE1876579.1"/>
    <property type="molecule type" value="Genomic_DNA"/>
</dbReference>
<proteinExistence type="inferred from homology"/>
<evidence type="ECO:0000256" key="1">
    <source>
        <dbReference type="ARBA" id="ARBA00006845"/>
    </source>
</evidence>
<dbReference type="Proteomes" id="UP001343492">
    <property type="component" value="Unassembled WGS sequence"/>
</dbReference>
<evidence type="ECO:0000259" key="2">
    <source>
        <dbReference type="Pfam" id="PF01337"/>
    </source>
</evidence>